<proteinExistence type="predicted"/>
<dbReference type="GO" id="GO:0000976">
    <property type="term" value="F:transcription cis-regulatory region binding"/>
    <property type="evidence" value="ECO:0007669"/>
    <property type="project" value="TreeGrafter"/>
</dbReference>
<dbReference type="CDD" id="cd00167">
    <property type="entry name" value="SANT"/>
    <property type="match status" value="2"/>
</dbReference>
<name>A0A6A6EW65_9PEZI</name>
<dbReference type="InterPro" id="IPR051651">
    <property type="entry name" value="DMTF1_DNA-bind_reg"/>
</dbReference>
<feature type="compositionally biased region" description="Basic and acidic residues" evidence="4">
    <location>
        <begin position="263"/>
        <end position="283"/>
    </location>
</feature>
<reference evidence="7" key="1">
    <citation type="journal article" date="2020" name="Stud. Mycol.">
        <title>101 Dothideomycetes genomes: a test case for predicting lifestyles and emergence of pathogens.</title>
        <authorList>
            <person name="Haridas S."/>
            <person name="Albert R."/>
            <person name="Binder M."/>
            <person name="Bloem J."/>
            <person name="Labutti K."/>
            <person name="Salamov A."/>
            <person name="Andreopoulos B."/>
            <person name="Baker S."/>
            <person name="Barry K."/>
            <person name="Bills G."/>
            <person name="Bluhm B."/>
            <person name="Cannon C."/>
            <person name="Castanera R."/>
            <person name="Culley D."/>
            <person name="Daum C."/>
            <person name="Ezra D."/>
            <person name="Gonzalez J."/>
            <person name="Henrissat B."/>
            <person name="Kuo A."/>
            <person name="Liang C."/>
            <person name="Lipzen A."/>
            <person name="Lutzoni F."/>
            <person name="Magnuson J."/>
            <person name="Mondo S."/>
            <person name="Nolan M."/>
            <person name="Ohm R."/>
            <person name="Pangilinan J."/>
            <person name="Park H.-J."/>
            <person name="Ramirez L."/>
            <person name="Alfaro M."/>
            <person name="Sun H."/>
            <person name="Tritt A."/>
            <person name="Yoshinaga Y."/>
            <person name="Zwiers L.-H."/>
            <person name="Turgeon B."/>
            <person name="Goodwin S."/>
            <person name="Spatafora J."/>
            <person name="Crous P."/>
            <person name="Grigoriev I."/>
        </authorList>
    </citation>
    <scope>NUCLEOTIDE SEQUENCE</scope>
    <source>
        <strain evidence="7">CBS 207.26</strain>
    </source>
</reference>
<evidence type="ECO:0000256" key="3">
    <source>
        <dbReference type="ARBA" id="ARBA00023242"/>
    </source>
</evidence>
<feature type="compositionally biased region" description="Polar residues" evidence="4">
    <location>
        <begin position="295"/>
        <end position="306"/>
    </location>
</feature>
<dbReference type="Pfam" id="PF00249">
    <property type="entry name" value="Myb_DNA-binding"/>
    <property type="match status" value="1"/>
</dbReference>
<dbReference type="PANTHER" id="PTHR46380">
    <property type="entry name" value="CYCLIN-D-BINDING MYB-LIKE TRANSCRIPTION FACTOR 1"/>
    <property type="match status" value="1"/>
</dbReference>
<feature type="compositionally biased region" description="Basic residues" evidence="4">
    <location>
        <begin position="214"/>
        <end position="224"/>
    </location>
</feature>
<feature type="compositionally biased region" description="Acidic residues" evidence="4">
    <location>
        <begin position="930"/>
        <end position="952"/>
    </location>
</feature>
<evidence type="ECO:0000259" key="6">
    <source>
        <dbReference type="PROSITE" id="PS51294"/>
    </source>
</evidence>
<dbReference type="OrthoDB" id="39591at2759"/>
<evidence type="ECO:0008006" key="9">
    <source>
        <dbReference type="Google" id="ProtNLM"/>
    </source>
</evidence>
<dbReference type="GO" id="GO:0005634">
    <property type="term" value="C:nucleus"/>
    <property type="evidence" value="ECO:0007669"/>
    <property type="project" value="UniProtKB-SubCell"/>
</dbReference>
<keyword evidence="3" id="KW-0539">Nucleus</keyword>
<feature type="compositionally biased region" description="Basic and acidic residues" evidence="4">
    <location>
        <begin position="324"/>
        <end position="336"/>
    </location>
</feature>
<dbReference type="PANTHER" id="PTHR46380:SF2">
    <property type="entry name" value="CYCLIN-D-BINDING MYB-LIKE TRANSCRIPTION FACTOR 1"/>
    <property type="match status" value="1"/>
</dbReference>
<gene>
    <name evidence="7" type="ORF">K469DRAFT_2361</name>
</gene>
<feature type="compositionally biased region" description="Basic and acidic residues" evidence="4">
    <location>
        <begin position="756"/>
        <end position="767"/>
    </location>
</feature>
<comment type="subcellular location">
    <subcellularLocation>
        <location evidence="1">Nucleus</location>
    </subcellularLocation>
</comment>
<feature type="region of interest" description="Disordered" evidence="4">
    <location>
        <begin position="205"/>
        <end position="529"/>
    </location>
</feature>
<dbReference type="SMART" id="SM00717">
    <property type="entry name" value="SANT"/>
    <property type="match status" value="3"/>
</dbReference>
<dbReference type="SUPFAM" id="SSF46689">
    <property type="entry name" value="Homeodomain-like"/>
    <property type="match status" value="1"/>
</dbReference>
<keyword evidence="8" id="KW-1185">Reference proteome</keyword>
<evidence type="ECO:0000256" key="4">
    <source>
        <dbReference type="SAM" id="MobiDB-lite"/>
    </source>
</evidence>
<evidence type="ECO:0000313" key="8">
    <source>
        <dbReference type="Proteomes" id="UP000800200"/>
    </source>
</evidence>
<dbReference type="PROSITE" id="PS50090">
    <property type="entry name" value="MYB_LIKE"/>
    <property type="match status" value="2"/>
</dbReference>
<feature type="domain" description="Myb-like" evidence="5">
    <location>
        <begin position="670"/>
        <end position="743"/>
    </location>
</feature>
<dbReference type="EMBL" id="ML994610">
    <property type="protein sequence ID" value="KAF2195019.1"/>
    <property type="molecule type" value="Genomic_DNA"/>
</dbReference>
<feature type="compositionally biased region" description="Basic and acidic residues" evidence="4">
    <location>
        <begin position="230"/>
        <end position="245"/>
    </location>
</feature>
<dbReference type="Gene3D" id="1.10.10.60">
    <property type="entry name" value="Homeodomain-like"/>
    <property type="match status" value="2"/>
</dbReference>
<dbReference type="AlphaFoldDB" id="A0A6A6EW65"/>
<evidence type="ECO:0000259" key="5">
    <source>
        <dbReference type="PROSITE" id="PS50090"/>
    </source>
</evidence>
<dbReference type="GO" id="GO:0003700">
    <property type="term" value="F:DNA-binding transcription factor activity"/>
    <property type="evidence" value="ECO:0007669"/>
    <property type="project" value="TreeGrafter"/>
</dbReference>
<feature type="domain" description="HTH myb-type" evidence="6">
    <location>
        <begin position="620"/>
        <end position="671"/>
    </location>
</feature>
<dbReference type="InterPro" id="IPR017930">
    <property type="entry name" value="Myb_dom"/>
</dbReference>
<feature type="compositionally biased region" description="Basic residues" evidence="4">
    <location>
        <begin position="492"/>
        <end position="504"/>
    </location>
</feature>
<dbReference type="Proteomes" id="UP000800200">
    <property type="component" value="Unassembled WGS sequence"/>
</dbReference>
<organism evidence="7 8">
    <name type="scientific">Zopfia rhizophila CBS 207.26</name>
    <dbReference type="NCBI Taxonomy" id="1314779"/>
    <lineage>
        <taxon>Eukaryota</taxon>
        <taxon>Fungi</taxon>
        <taxon>Dikarya</taxon>
        <taxon>Ascomycota</taxon>
        <taxon>Pezizomycotina</taxon>
        <taxon>Dothideomycetes</taxon>
        <taxon>Dothideomycetes incertae sedis</taxon>
        <taxon>Zopfiaceae</taxon>
        <taxon>Zopfia</taxon>
    </lineage>
</organism>
<feature type="region of interest" description="Disordered" evidence="4">
    <location>
        <begin position="1"/>
        <end position="126"/>
    </location>
</feature>
<evidence type="ECO:0000256" key="1">
    <source>
        <dbReference type="ARBA" id="ARBA00004123"/>
    </source>
</evidence>
<dbReference type="InterPro" id="IPR001005">
    <property type="entry name" value="SANT/Myb"/>
</dbReference>
<feature type="domain" description="Myb-like" evidence="5">
    <location>
        <begin position="616"/>
        <end position="667"/>
    </location>
</feature>
<feature type="compositionally biased region" description="Polar residues" evidence="4">
    <location>
        <begin position="59"/>
        <end position="70"/>
    </location>
</feature>
<feature type="region of interest" description="Disordered" evidence="4">
    <location>
        <begin position="746"/>
        <end position="817"/>
    </location>
</feature>
<feature type="compositionally biased region" description="Basic residues" evidence="4">
    <location>
        <begin position="356"/>
        <end position="365"/>
    </location>
</feature>
<feature type="compositionally biased region" description="Basic residues" evidence="4">
    <location>
        <begin position="83"/>
        <end position="94"/>
    </location>
</feature>
<feature type="compositionally biased region" description="Basic residues" evidence="4">
    <location>
        <begin position="308"/>
        <end position="317"/>
    </location>
</feature>
<protein>
    <recommendedName>
        <fullName evidence="9">DNA-binding protein REB1</fullName>
    </recommendedName>
</protein>
<feature type="region of interest" description="Disordered" evidence="4">
    <location>
        <begin position="911"/>
        <end position="995"/>
    </location>
</feature>
<feature type="compositionally biased region" description="Basic and acidic residues" evidence="4">
    <location>
        <begin position="799"/>
        <end position="808"/>
    </location>
</feature>
<dbReference type="InterPro" id="IPR009057">
    <property type="entry name" value="Homeodomain-like_sf"/>
</dbReference>
<accession>A0A6A6EW65</accession>
<evidence type="ECO:0000313" key="7">
    <source>
        <dbReference type="EMBL" id="KAF2195019.1"/>
    </source>
</evidence>
<evidence type="ECO:0000256" key="2">
    <source>
        <dbReference type="ARBA" id="ARBA00023125"/>
    </source>
</evidence>
<dbReference type="PROSITE" id="PS51294">
    <property type="entry name" value="HTH_MYB"/>
    <property type="match status" value="1"/>
</dbReference>
<feature type="compositionally biased region" description="Basic and acidic residues" evidence="4">
    <location>
        <begin position="911"/>
        <end position="929"/>
    </location>
</feature>
<keyword evidence="2" id="KW-0238">DNA-binding</keyword>
<sequence>MAASAQLLAESPHHIAQNFSSSYRDANGVGEGEDNDTRKSSGKKKPRVTSGKGKEKATSHPTSAPSQITNGEDAPTSGIKEGRLKKPSRKRPRTSRTYAPVYDNIDGLPLTPTATQTPGGKGKGENAEVVVPNSQVEATGEGVNGILTPEHSSQVVPSLSSAAMALGKHDRKNKSGRPLIFDLSDPGIDLDAVENGDSLFDREVEVLSSVPHEKKSKRDRRSRKSATDSMIHDGDLDAGDQHLQDNTDINGETVEASALSKRAGSEKPRKSDESITIESHDVPGNELPPIEEDSNLINEQQVQASAPQRKKSRKSRKSVASVSDDVRDVLEREQHALDGITVLTDREESHDIAGPSRKKRGRKSRKSNESAISHVERMPDQDVQVPSDEIVDGDESGLNRSLLKRSKADKRAAEPVDVDSVIGDDDYAPANDTSMINEEPAPVSPPGKKLKRLRKTAASSAKTTTEDIEGAENGTTLVDGELELEQPSPSKKEKRSRKSRKKSTAKGANSDEDEDITVVNRPPVLRKSGAFSQDEKRILDRAIRAYQQRNGLEEEELVDLIQYTVPNTFTENREVNPDIEAQKNATVREFWNEIRKELPDRNSTSIHRFARRNYHKYRNRGGKWVDEEDELLKSLYEQHPNQWKKISQQMNNARSPEDIRDRWRNYLQYGDARSSDRWSELEENRLVNAVQELAEKLTQERATAGKPMYGYDAMTDINWHDVSVAMGGTRSRLQCLYKWRQMEDKATKPYRKGKARARDNVESKSESEEVEALPENRPFRKAKRLQSEEVEAQPSRRANHAESEEIEPHPQPSRKAKWVIRARPSHGKKSPGVEKMLWGDKMDVMNAIFEGGYTAEEDIDWERIAKQEKDSIWSTEDRKTVLQELKETVGEEDTLQETIGSIVEYMADYHLDELEQRYDPEQESEREQSNEEIEQGEYEEVPETEPEEDEGEEVVRPAPTPAKNSRKRKMSESTSRRTSAKRVKSNMFVTESDNE</sequence>
<feature type="region of interest" description="Disordered" evidence="4">
    <location>
        <begin position="167"/>
        <end position="193"/>
    </location>
</feature>